<dbReference type="Pfam" id="PF13483">
    <property type="entry name" value="Lactamase_B_3"/>
    <property type="match status" value="1"/>
</dbReference>
<accession>A0ABT9IS29</accession>
<evidence type="ECO:0000313" key="1">
    <source>
        <dbReference type="EMBL" id="MDP5228416.1"/>
    </source>
</evidence>
<dbReference type="SUPFAM" id="SSF56281">
    <property type="entry name" value="Metallo-hydrolase/oxidoreductase"/>
    <property type="match status" value="1"/>
</dbReference>
<name>A0ABT9IS29_9MICC</name>
<proteinExistence type="predicted"/>
<evidence type="ECO:0000313" key="2">
    <source>
        <dbReference type="Proteomes" id="UP001232725"/>
    </source>
</evidence>
<dbReference type="RefSeq" id="WP_305997454.1">
    <property type="nucleotide sequence ID" value="NZ_JAVALS010000014.1"/>
</dbReference>
<dbReference type="InterPro" id="IPR050114">
    <property type="entry name" value="UPF0173_UPF0282_UlaG_hydrolase"/>
</dbReference>
<dbReference type="Proteomes" id="UP001232725">
    <property type="component" value="Unassembled WGS sequence"/>
</dbReference>
<reference evidence="1 2" key="1">
    <citation type="submission" date="2023-08" db="EMBL/GenBank/DDBJ databases">
        <title>Arthrobacter horti sp. nov., isolated from forest soil.</title>
        <authorList>
            <person name="Park M."/>
        </authorList>
    </citation>
    <scope>NUCLEOTIDE SEQUENCE [LARGE SCALE GENOMIC DNA]</scope>
    <source>
        <strain evidence="1 2">YJM1</strain>
    </source>
</reference>
<sequence>MQLTKFTHSCVRLDKDTPDGVRTLVIDPGTFSETGAALEGAHAVLVTHEHADHLDAPAVVAALVTSPALEVYAPAGAAAALRADAAAAGAASPEQRVHDAGDGLDVVVAGFGVKGFGSQHALIHPVVPLVANTGYLVDGVLFHPGDSFTVPHGLEVDTLLVPIHAPWSKIQEVVDYVISVRPRQAFNIHEALLNPAGLGLMEGHVQRLGARYGTEYRHLDPGEAVQLG</sequence>
<gene>
    <name evidence="1" type="ORF">Q9R02_14730</name>
</gene>
<dbReference type="PANTHER" id="PTHR43546:SF3">
    <property type="entry name" value="UPF0173 METAL-DEPENDENT HYDROLASE MJ1163"/>
    <property type="match status" value="1"/>
</dbReference>
<dbReference type="Gene3D" id="3.60.15.10">
    <property type="entry name" value="Ribonuclease Z/Hydroxyacylglutathione hydrolase-like"/>
    <property type="match status" value="1"/>
</dbReference>
<dbReference type="InterPro" id="IPR036866">
    <property type="entry name" value="RibonucZ/Hydroxyglut_hydro"/>
</dbReference>
<protein>
    <submittedName>
        <fullName evidence="1">MBL fold metallo-hydrolase</fullName>
    </submittedName>
</protein>
<dbReference type="EMBL" id="JAVALS010000014">
    <property type="protein sequence ID" value="MDP5228416.1"/>
    <property type="molecule type" value="Genomic_DNA"/>
</dbReference>
<keyword evidence="2" id="KW-1185">Reference proteome</keyword>
<organism evidence="1 2">
    <name type="scientific">Arthrobacter horti</name>
    <dbReference type="NCBI Taxonomy" id="3068273"/>
    <lineage>
        <taxon>Bacteria</taxon>
        <taxon>Bacillati</taxon>
        <taxon>Actinomycetota</taxon>
        <taxon>Actinomycetes</taxon>
        <taxon>Micrococcales</taxon>
        <taxon>Micrococcaceae</taxon>
        <taxon>Arthrobacter</taxon>
    </lineage>
</organism>
<dbReference type="PANTHER" id="PTHR43546">
    <property type="entry name" value="UPF0173 METAL-DEPENDENT HYDROLASE MJ1163-RELATED"/>
    <property type="match status" value="1"/>
</dbReference>
<comment type="caution">
    <text evidence="1">The sequence shown here is derived from an EMBL/GenBank/DDBJ whole genome shotgun (WGS) entry which is preliminary data.</text>
</comment>